<keyword evidence="3" id="KW-0813">Transport</keyword>
<comment type="subcellular location">
    <subcellularLocation>
        <location evidence="1">Membrane</location>
        <topology evidence="1">Multi-pass membrane protein</topology>
    </subcellularLocation>
</comment>
<feature type="transmembrane region" description="Helical" evidence="13">
    <location>
        <begin position="212"/>
        <end position="231"/>
    </location>
</feature>
<dbReference type="Pfam" id="PF06736">
    <property type="entry name" value="TMEM175"/>
    <property type="match status" value="1"/>
</dbReference>
<dbReference type="GO" id="GO:0015252">
    <property type="term" value="F:proton channel activity"/>
    <property type="evidence" value="ECO:0007669"/>
    <property type="project" value="InterPro"/>
</dbReference>
<comment type="similarity">
    <text evidence="2">Belongs to the TMEM175 family.</text>
</comment>
<keyword evidence="6" id="KW-0631">Potassium channel</keyword>
<evidence type="ECO:0000256" key="2">
    <source>
        <dbReference type="ARBA" id="ARBA00006920"/>
    </source>
</evidence>
<proteinExistence type="inferred from homology"/>
<dbReference type="GO" id="GO:0005267">
    <property type="term" value="F:potassium channel activity"/>
    <property type="evidence" value="ECO:0007669"/>
    <property type="project" value="UniProtKB-KW"/>
</dbReference>
<sequence length="243" mass="28035">MIRKKLFPSLVDGNFRYRGKEIQRVEGLSDAVFAFSVSLLVASLEVPQTFGELRNIAKGAIPFFATVAMIFLFWYQQYQFFRRYGLHDFTTVLLNLFYLAIILFYVYPLKFLFSLLIASWSGLDLFPSATEKGLAVLSQEDFPQLIILFSIGYFLIWLIIALMHYHVLKLSAQFNFNRFELEFTRKEARGALMNAGIGLLALVLAWVRLEWLAGICYLLIPLVLLLNQGLFKAHSRKLVRARV</sequence>
<evidence type="ECO:0000256" key="3">
    <source>
        <dbReference type="ARBA" id="ARBA00022448"/>
    </source>
</evidence>
<evidence type="ECO:0000256" key="6">
    <source>
        <dbReference type="ARBA" id="ARBA00022826"/>
    </source>
</evidence>
<gene>
    <name evidence="14" type="ORF">SAMN02745131_01969</name>
</gene>
<evidence type="ECO:0000256" key="4">
    <source>
        <dbReference type="ARBA" id="ARBA00022538"/>
    </source>
</evidence>
<protein>
    <recommendedName>
        <fullName evidence="16">DUF1211 domain-containing protein</fullName>
    </recommendedName>
</protein>
<dbReference type="STRING" id="1121884.SAMN02745131_01969"/>
<keyword evidence="15" id="KW-1185">Reference proteome</keyword>
<accession>A0A1M4ZL50</accession>
<evidence type="ECO:0000256" key="8">
    <source>
        <dbReference type="ARBA" id="ARBA00022989"/>
    </source>
</evidence>
<keyword evidence="4" id="KW-0633">Potassium transport</keyword>
<evidence type="ECO:0000256" key="13">
    <source>
        <dbReference type="SAM" id="Phobius"/>
    </source>
</evidence>
<name>A0A1M4ZL50_9BACT</name>
<dbReference type="AlphaFoldDB" id="A0A1M4ZL50"/>
<keyword evidence="8 13" id="KW-1133">Transmembrane helix</keyword>
<evidence type="ECO:0000256" key="7">
    <source>
        <dbReference type="ARBA" id="ARBA00022958"/>
    </source>
</evidence>
<evidence type="ECO:0000256" key="10">
    <source>
        <dbReference type="ARBA" id="ARBA00023136"/>
    </source>
</evidence>
<evidence type="ECO:0008006" key="16">
    <source>
        <dbReference type="Google" id="ProtNLM"/>
    </source>
</evidence>
<dbReference type="GO" id="GO:0016020">
    <property type="term" value="C:membrane"/>
    <property type="evidence" value="ECO:0007669"/>
    <property type="project" value="UniProtKB-SubCell"/>
</dbReference>
<evidence type="ECO:0000256" key="5">
    <source>
        <dbReference type="ARBA" id="ARBA00022692"/>
    </source>
</evidence>
<evidence type="ECO:0000256" key="12">
    <source>
        <dbReference type="ARBA" id="ARBA00034430"/>
    </source>
</evidence>
<dbReference type="EMBL" id="FQUU01000007">
    <property type="protein sequence ID" value="SHF18296.1"/>
    <property type="molecule type" value="Genomic_DNA"/>
</dbReference>
<reference evidence="14 15" key="1">
    <citation type="submission" date="2016-11" db="EMBL/GenBank/DDBJ databases">
        <authorList>
            <person name="Jaros S."/>
            <person name="Januszkiewicz K."/>
            <person name="Wedrychowicz H."/>
        </authorList>
    </citation>
    <scope>NUCLEOTIDE SEQUENCE [LARGE SCALE GENOMIC DNA]</scope>
    <source>
        <strain evidence="14 15">DSM 18119</strain>
    </source>
</reference>
<comment type="catalytic activity">
    <reaction evidence="12">
        <text>K(+)(in) = K(+)(out)</text>
        <dbReference type="Rhea" id="RHEA:29463"/>
        <dbReference type="ChEBI" id="CHEBI:29103"/>
    </reaction>
</comment>
<evidence type="ECO:0000313" key="15">
    <source>
        <dbReference type="Proteomes" id="UP000184048"/>
    </source>
</evidence>
<organism evidence="14 15">
    <name type="scientific">Flavisolibacter ginsengisoli DSM 18119</name>
    <dbReference type="NCBI Taxonomy" id="1121884"/>
    <lineage>
        <taxon>Bacteria</taxon>
        <taxon>Pseudomonadati</taxon>
        <taxon>Bacteroidota</taxon>
        <taxon>Chitinophagia</taxon>
        <taxon>Chitinophagales</taxon>
        <taxon>Chitinophagaceae</taxon>
        <taxon>Flavisolibacter</taxon>
    </lineage>
</organism>
<feature type="transmembrane region" description="Helical" evidence="13">
    <location>
        <begin position="188"/>
        <end position="206"/>
    </location>
</feature>
<feature type="transmembrane region" description="Helical" evidence="13">
    <location>
        <begin position="96"/>
        <end position="122"/>
    </location>
</feature>
<feature type="transmembrane region" description="Helical" evidence="13">
    <location>
        <begin position="142"/>
        <end position="167"/>
    </location>
</feature>
<feature type="transmembrane region" description="Helical" evidence="13">
    <location>
        <begin position="56"/>
        <end position="75"/>
    </location>
</feature>
<keyword evidence="7" id="KW-0630">Potassium</keyword>
<dbReference type="RefSeq" id="WP_175546049.1">
    <property type="nucleotide sequence ID" value="NZ_FQUU01000007.1"/>
</dbReference>
<keyword evidence="10 13" id="KW-0472">Membrane</keyword>
<evidence type="ECO:0000256" key="11">
    <source>
        <dbReference type="ARBA" id="ARBA00023303"/>
    </source>
</evidence>
<keyword evidence="11" id="KW-0407">Ion channel</keyword>
<dbReference type="Proteomes" id="UP000184048">
    <property type="component" value="Unassembled WGS sequence"/>
</dbReference>
<evidence type="ECO:0000313" key="14">
    <source>
        <dbReference type="EMBL" id="SHF18296.1"/>
    </source>
</evidence>
<keyword evidence="5 13" id="KW-0812">Transmembrane</keyword>
<evidence type="ECO:0000256" key="9">
    <source>
        <dbReference type="ARBA" id="ARBA00023065"/>
    </source>
</evidence>
<keyword evidence="9" id="KW-0406">Ion transport</keyword>
<dbReference type="InterPro" id="IPR010617">
    <property type="entry name" value="TMEM175-like"/>
</dbReference>
<evidence type="ECO:0000256" key="1">
    <source>
        <dbReference type="ARBA" id="ARBA00004141"/>
    </source>
</evidence>